<dbReference type="Gene3D" id="1.10.10.10">
    <property type="entry name" value="Winged helix-like DNA-binding domain superfamily/Winged helix DNA-binding domain"/>
    <property type="match status" value="1"/>
</dbReference>
<dbReference type="SUPFAM" id="SSF46785">
    <property type="entry name" value="Winged helix' DNA-binding domain"/>
    <property type="match status" value="1"/>
</dbReference>
<keyword evidence="3" id="KW-0805">Transcription regulation</keyword>
<accession>A0A127QLI2</accession>
<proteinExistence type="inferred from homology"/>
<dbReference type="GO" id="GO:0008483">
    <property type="term" value="F:transaminase activity"/>
    <property type="evidence" value="ECO:0007669"/>
    <property type="project" value="UniProtKB-KW"/>
</dbReference>
<dbReference type="Gene3D" id="3.40.640.10">
    <property type="entry name" value="Type I PLP-dependent aspartate aminotransferase-like (Major domain)"/>
    <property type="match status" value="1"/>
</dbReference>
<dbReference type="Proteomes" id="UP000071778">
    <property type="component" value="Chromosome"/>
</dbReference>
<dbReference type="GO" id="GO:0003700">
    <property type="term" value="F:DNA-binding transcription factor activity"/>
    <property type="evidence" value="ECO:0007669"/>
    <property type="project" value="InterPro"/>
</dbReference>
<dbReference type="Gene3D" id="3.90.1150.10">
    <property type="entry name" value="Aspartate Aminotransferase, domain 1"/>
    <property type="match status" value="1"/>
</dbReference>
<evidence type="ECO:0000313" key="8">
    <source>
        <dbReference type="Proteomes" id="UP000071778"/>
    </source>
</evidence>
<keyword evidence="7" id="KW-0808">Transferase</keyword>
<dbReference type="InterPro" id="IPR036390">
    <property type="entry name" value="WH_DNA-bd_sf"/>
</dbReference>
<keyword evidence="5" id="KW-0804">Transcription</keyword>
<dbReference type="Pfam" id="PF00155">
    <property type="entry name" value="Aminotran_1_2"/>
    <property type="match status" value="1"/>
</dbReference>
<evidence type="ECO:0000256" key="1">
    <source>
        <dbReference type="ARBA" id="ARBA00005384"/>
    </source>
</evidence>
<dbReference type="CDD" id="cd07377">
    <property type="entry name" value="WHTH_GntR"/>
    <property type="match status" value="1"/>
</dbReference>
<keyword evidence="8" id="KW-1185">Reference proteome</keyword>
<dbReference type="EMBL" id="CP013235">
    <property type="protein sequence ID" value="AMP10901.1"/>
    <property type="molecule type" value="Genomic_DNA"/>
</dbReference>
<dbReference type="InterPro" id="IPR051446">
    <property type="entry name" value="HTH_trans_reg/aminotransferase"/>
</dbReference>
<dbReference type="InterPro" id="IPR000524">
    <property type="entry name" value="Tscrpt_reg_HTH_GntR"/>
</dbReference>
<dbReference type="GO" id="GO:0003677">
    <property type="term" value="F:DNA binding"/>
    <property type="evidence" value="ECO:0007669"/>
    <property type="project" value="UniProtKB-KW"/>
</dbReference>
<reference evidence="7 8" key="1">
    <citation type="submission" date="2015-11" db="EMBL/GenBank/DDBJ databases">
        <title>Exploring the genomic traits of fungus-feeding bacterial genus Collimonas.</title>
        <authorList>
            <person name="Song C."/>
            <person name="Schmidt R."/>
            <person name="de Jager V."/>
            <person name="Krzyzanowska D."/>
            <person name="Jongedijk E."/>
            <person name="Cankar K."/>
            <person name="Beekwilder J."/>
            <person name="van Veen A."/>
            <person name="de Boer W."/>
            <person name="van Veen J.A."/>
            <person name="Garbeva P."/>
        </authorList>
    </citation>
    <scope>NUCLEOTIDE SEQUENCE [LARGE SCALE GENOMIC DNA]</scope>
    <source>
        <strain evidence="7 8">Ter282</strain>
    </source>
</reference>
<organism evidence="7 8">
    <name type="scientific">Collimonas arenae</name>
    <dbReference type="NCBI Taxonomy" id="279058"/>
    <lineage>
        <taxon>Bacteria</taxon>
        <taxon>Pseudomonadati</taxon>
        <taxon>Pseudomonadota</taxon>
        <taxon>Betaproteobacteria</taxon>
        <taxon>Burkholderiales</taxon>
        <taxon>Oxalobacteraceae</taxon>
        <taxon>Collimonas</taxon>
    </lineage>
</organism>
<dbReference type="AlphaFoldDB" id="A0A127QLI2"/>
<protein>
    <submittedName>
        <fullName evidence="7">Aminotransferase class-V family protein</fullName>
    </submittedName>
</protein>
<dbReference type="PATRIC" id="fig|279058.18.peg.3147"/>
<dbReference type="InterPro" id="IPR015421">
    <property type="entry name" value="PyrdxlP-dep_Trfase_major"/>
</dbReference>
<keyword evidence="4" id="KW-0238">DNA-binding</keyword>
<evidence type="ECO:0000256" key="3">
    <source>
        <dbReference type="ARBA" id="ARBA00023015"/>
    </source>
</evidence>
<feature type="domain" description="HTH gntR-type" evidence="6">
    <location>
        <begin position="15"/>
        <end position="83"/>
    </location>
</feature>
<evidence type="ECO:0000256" key="2">
    <source>
        <dbReference type="ARBA" id="ARBA00022898"/>
    </source>
</evidence>
<evidence type="ECO:0000259" key="6">
    <source>
        <dbReference type="PROSITE" id="PS50949"/>
    </source>
</evidence>
<sequence>MDRTPLSMSPSPASSLLYRRLADHYLAAIQSKALAPGNRMPSVRDLMRQHQVSLSTALQALRHLEQGGWLEARPRSGYFVRQARRQVLPLNDESSLLNPTVPMPAQYVGIHERVSEVIAQGRKHPVTFDFSSATCAPELYAVEALKNASIRALRRHPTVLTSMMSHNGNQAFRQVLAKRSLGIGIKVVPEEIIVTHGCIEAINLALRAVAQAGDMIAVESPTYYGLLQVLESLGMRALEIPTSPRTGISIEALQLAVETYPDIKAVVVVPHLQNPLGSIMPDAHKARLAELCEQHGMAVIEDDSYGDLVADTTSATALKAWDRSGNVIYCASLNKVLAPGMRLGWMIGGRWQARLEMLKFAHTRANEEWAQIAAADFMGSSAYDRHLRRLRETLRGQCERTAEAIATHFPAGTRVSMPQGGTLLWVELPQQLSSKTLFEAALQEGIKVAPGLMFSNSHRFDHFLRLCCGQPFSPHIEQGIKRLGEIVGELLHKRSKVDETAVKQLVVSG</sequence>
<keyword evidence="7" id="KW-0032">Aminotransferase</keyword>
<evidence type="ECO:0000313" key="7">
    <source>
        <dbReference type="EMBL" id="AMP10901.1"/>
    </source>
</evidence>
<dbReference type="SUPFAM" id="SSF53383">
    <property type="entry name" value="PLP-dependent transferases"/>
    <property type="match status" value="1"/>
</dbReference>
<dbReference type="Pfam" id="PF00392">
    <property type="entry name" value="GntR"/>
    <property type="match status" value="1"/>
</dbReference>
<dbReference type="SMART" id="SM00345">
    <property type="entry name" value="HTH_GNTR"/>
    <property type="match status" value="1"/>
</dbReference>
<dbReference type="InterPro" id="IPR036388">
    <property type="entry name" value="WH-like_DNA-bd_sf"/>
</dbReference>
<dbReference type="InterPro" id="IPR015424">
    <property type="entry name" value="PyrdxlP-dep_Trfase"/>
</dbReference>
<keyword evidence="2" id="KW-0663">Pyridoxal phosphate</keyword>
<dbReference type="PROSITE" id="PS50949">
    <property type="entry name" value="HTH_GNTR"/>
    <property type="match status" value="1"/>
</dbReference>
<dbReference type="InterPro" id="IPR004839">
    <property type="entry name" value="Aminotransferase_I/II_large"/>
</dbReference>
<dbReference type="GO" id="GO:0030170">
    <property type="term" value="F:pyridoxal phosphate binding"/>
    <property type="evidence" value="ECO:0007669"/>
    <property type="project" value="InterPro"/>
</dbReference>
<dbReference type="PANTHER" id="PTHR46577">
    <property type="entry name" value="HTH-TYPE TRANSCRIPTIONAL REGULATORY PROTEIN GABR"/>
    <property type="match status" value="1"/>
</dbReference>
<evidence type="ECO:0000256" key="4">
    <source>
        <dbReference type="ARBA" id="ARBA00023125"/>
    </source>
</evidence>
<name>A0A127QLI2_9BURK</name>
<dbReference type="PANTHER" id="PTHR46577:SF2">
    <property type="entry name" value="TRANSCRIPTIONAL REGULATORY PROTEIN"/>
    <property type="match status" value="1"/>
</dbReference>
<dbReference type="InterPro" id="IPR015422">
    <property type="entry name" value="PyrdxlP-dep_Trfase_small"/>
</dbReference>
<gene>
    <name evidence="7" type="ORF">CAter282_3196</name>
</gene>
<evidence type="ECO:0000256" key="5">
    <source>
        <dbReference type="ARBA" id="ARBA00023163"/>
    </source>
</evidence>
<comment type="similarity">
    <text evidence="1">In the C-terminal section; belongs to the class-I pyridoxal-phosphate-dependent aminotransferase family.</text>
</comment>
<dbReference type="CDD" id="cd00609">
    <property type="entry name" value="AAT_like"/>
    <property type="match status" value="1"/>
</dbReference>